<evidence type="ECO:0000313" key="2">
    <source>
        <dbReference type="EMBL" id="MEC0229043.1"/>
    </source>
</evidence>
<evidence type="ECO:0000313" key="3">
    <source>
        <dbReference type="Proteomes" id="UP001338137"/>
    </source>
</evidence>
<gene>
    <name evidence="2" type="ORF">P4I72_18090</name>
</gene>
<feature type="compositionally biased region" description="Polar residues" evidence="1">
    <location>
        <begin position="56"/>
        <end position="70"/>
    </location>
</feature>
<dbReference type="EMBL" id="JARLKY010000045">
    <property type="protein sequence ID" value="MEC0229043.1"/>
    <property type="molecule type" value="Genomic_DNA"/>
</dbReference>
<feature type="region of interest" description="Disordered" evidence="1">
    <location>
        <begin position="51"/>
        <end position="74"/>
    </location>
</feature>
<dbReference type="Proteomes" id="UP001338137">
    <property type="component" value="Unassembled WGS sequence"/>
</dbReference>
<evidence type="ECO:0008006" key="4">
    <source>
        <dbReference type="Google" id="ProtNLM"/>
    </source>
</evidence>
<accession>A0ABU6G4E7</accession>
<protein>
    <recommendedName>
        <fullName evidence="4">Lipoprotein</fullName>
    </recommendedName>
</protein>
<proteinExistence type="predicted"/>
<dbReference type="PROSITE" id="PS51257">
    <property type="entry name" value="PROKAR_LIPOPROTEIN"/>
    <property type="match status" value="1"/>
</dbReference>
<keyword evidence="3" id="KW-1185">Reference proteome</keyword>
<reference evidence="2 3" key="1">
    <citation type="submission" date="2023-03" db="EMBL/GenBank/DDBJ databases">
        <title>Bacillus Genome Sequencing.</title>
        <authorList>
            <person name="Dunlap C."/>
        </authorList>
    </citation>
    <scope>NUCLEOTIDE SEQUENCE [LARGE SCALE GENOMIC DNA]</scope>
    <source>
        <strain evidence="2 3">BD-533</strain>
    </source>
</reference>
<dbReference type="RefSeq" id="WP_326073197.1">
    <property type="nucleotide sequence ID" value="NZ_JARLKY010000045.1"/>
</dbReference>
<evidence type="ECO:0000256" key="1">
    <source>
        <dbReference type="SAM" id="MobiDB-lite"/>
    </source>
</evidence>
<organism evidence="2 3">
    <name type="scientific">Paenibacillus alba</name>
    <dbReference type="NCBI Taxonomy" id="1197127"/>
    <lineage>
        <taxon>Bacteria</taxon>
        <taxon>Bacillati</taxon>
        <taxon>Bacillota</taxon>
        <taxon>Bacilli</taxon>
        <taxon>Bacillales</taxon>
        <taxon>Paenibacillaceae</taxon>
        <taxon>Paenibacillus</taxon>
    </lineage>
</organism>
<name>A0ABU6G4E7_9BACL</name>
<sequence>MIKEIKTIFIITVFGATVLTGCSNSSFNEQKISALEIENKSLKEQIEDLKKISPKENVTPSPSSTSNQKESQVDNKKIIEENKTVTVTDVGDITIKKTTFTTKIEPQKPEGRIIKPEISDQSNIYLDTVINLKSLLTDLHIVGRMVNVKIIYDGKYNYTTNGVVESSNGTNLEFATQSIIEPLHSAVAHFYAELPKEAATDGKSIQIVVTSNEQEFYYNLR</sequence>
<comment type="caution">
    <text evidence="2">The sequence shown here is derived from an EMBL/GenBank/DDBJ whole genome shotgun (WGS) entry which is preliminary data.</text>
</comment>